<proteinExistence type="predicted"/>
<name>A0A6C0IH85_9ZZZZ</name>
<reference evidence="1" key="1">
    <citation type="journal article" date="2020" name="Nature">
        <title>Giant virus diversity and host interactions through global metagenomics.</title>
        <authorList>
            <person name="Schulz F."/>
            <person name="Roux S."/>
            <person name="Paez-Espino D."/>
            <person name="Jungbluth S."/>
            <person name="Walsh D.A."/>
            <person name="Denef V.J."/>
            <person name="McMahon K.D."/>
            <person name="Konstantinidis K.T."/>
            <person name="Eloe-Fadrosh E.A."/>
            <person name="Kyrpides N.C."/>
            <person name="Woyke T."/>
        </authorList>
    </citation>
    <scope>NUCLEOTIDE SEQUENCE</scope>
    <source>
        <strain evidence="1">GVMAG-M-3300023184-72</strain>
    </source>
</reference>
<sequence>MNNETILLEKDGFKFYKTKDNEYYSNFCLNNTNIILSQIIDFNLMKLVYDLNTDIYEKTNLLINHDDTAVITVLLKHFFKDLGLSQKYSVLQIQRILDQDKIIFNGQNKDNIDLTEIHTIYGIPTNAELLSITNIKNICTILTPHKIDCAFYITFDKNITIPPFVEKMISNIIHKIFIRVKQFIENIVI</sequence>
<accession>A0A6C0IH85</accession>
<organism evidence="1">
    <name type="scientific">viral metagenome</name>
    <dbReference type="NCBI Taxonomy" id="1070528"/>
    <lineage>
        <taxon>unclassified sequences</taxon>
        <taxon>metagenomes</taxon>
        <taxon>organismal metagenomes</taxon>
    </lineage>
</organism>
<dbReference type="EMBL" id="MN740161">
    <property type="protein sequence ID" value="QHT90883.1"/>
    <property type="molecule type" value="Genomic_DNA"/>
</dbReference>
<dbReference type="AlphaFoldDB" id="A0A6C0IH85"/>
<protein>
    <submittedName>
        <fullName evidence="1">Uncharacterized protein</fullName>
    </submittedName>
</protein>
<evidence type="ECO:0000313" key="1">
    <source>
        <dbReference type="EMBL" id="QHT90883.1"/>
    </source>
</evidence>